<gene>
    <name evidence="3" type="ORF">KUF71_023487</name>
</gene>
<evidence type="ECO:0000313" key="3">
    <source>
        <dbReference type="EMBL" id="KAK3914074.1"/>
    </source>
</evidence>
<dbReference type="PANTHER" id="PTHR35259:SF2">
    <property type="match status" value="1"/>
</dbReference>
<dbReference type="SUPFAM" id="SSF51197">
    <property type="entry name" value="Clavaminate synthase-like"/>
    <property type="match status" value="1"/>
</dbReference>
<dbReference type="GO" id="GO:0008483">
    <property type="term" value="F:transaminase activity"/>
    <property type="evidence" value="ECO:0007669"/>
    <property type="project" value="UniProtKB-KW"/>
</dbReference>
<dbReference type="Gene3D" id="2.60.120.650">
    <property type="entry name" value="Cupin"/>
    <property type="match status" value="1"/>
</dbReference>
<proteinExistence type="predicted"/>
<comment type="caution">
    <text evidence="3">The sequence shown here is derived from an EMBL/GenBank/DDBJ whole genome shotgun (WGS) entry which is preliminary data.</text>
</comment>
<evidence type="ECO:0000256" key="1">
    <source>
        <dbReference type="SAM" id="MobiDB-lite"/>
    </source>
</evidence>
<dbReference type="PANTHER" id="PTHR35259">
    <property type="entry name" value="BOMBESIN RECEPTOR-ACTIVATED PROTEIN C6ORF89"/>
    <property type="match status" value="1"/>
</dbReference>
<reference evidence="3" key="2">
    <citation type="journal article" date="2023" name="BMC Genomics">
        <title>Pest status, molecular evolution, and epigenetic factors derived from the genome assembly of Frankliniella fusca, a thysanopteran phytovirus vector.</title>
        <authorList>
            <person name="Catto M.A."/>
            <person name="Labadie P.E."/>
            <person name="Jacobson A.L."/>
            <person name="Kennedy G.G."/>
            <person name="Srinivasan R."/>
            <person name="Hunt B.G."/>
        </authorList>
    </citation>
    <scope>NUCLEOTIDE SEQUENCE</scope>
    <source>
        <strain evidence="3">PL_HMW_Pooled</strain>
    </source>
</reference>
<dbReference type="Proteomes" id="UP001219518">
    <property type="component" value="Unassembled WGS sequence"/>
</dbReference>
<dbReference type="EMBL" id="JAHWGI010000349">
    <property type="protein sequence ID" value="KAK3914074.1"/>
    <property type="molecule type" value="Genomic_DNA"/>
</dbReference>
<protein>
    <submittedName>
        <fullName evidence="3">D-alanine aminotransferase</fullName>
    </submittedName>
</protein>
<accession>A0AAE1LCV1</accession>
<keyword evidence="3" id="KW-0032">Aminotransferase</keyword>
<evidence type="ECO:0000256" key="2">
    <source>
        <dbReference type="SAM" id="Phobius"/>
    </source>
</evidence>
<sequence length="370" mass="41414">MAGERGGSKRRISAGSAGSAALHRDMSHDEKLRVLDEELLSFHQYCQQAGFTAEEMAVICAPLVDSVRAARLRSAAKTAACVLAAVGVLALLASSSAASPSLHFTALGRLVMIKVLPFWDWTSLFYESCLVTNPFFGAPSFAVEDCVACESLKHVDRLSDVSYEHLLDNYLSRDAPAIVIDAMESWPVMTTDHFYFDNITQIYLEDDKLVDTVPCILTSNLRTGSSDLHAFLKRIRNPSVEKWFVHWQNCDIHAVKALRRMYQRPYFLSSSVSPAHFNWVLMSSNYNSSVYKKVDPDSGLIMLAQIRGSTAFRLTPHKACNTTCTQLTGTLHEGEMLVFTNFIWSFEYYPGRTLDNVAILTETVWDEKII</sequence>
<keyword evidence="2" id="KW-1133">Transmembrane helix</keyword>
<evidence type="ECO:0000313" key="4">
    <source>
        <dbReference type="Proteomes" id="UP001219518"/>
    </source>
</evidence>
<keyword evidence="2" id="KW-0812">Transmembrane</keyword>
<organism evidence="3 4">
    <name type="scientific">Frankliniella fusca</name>
    <dbReference type="NCBI Taxonomy" id="407009"/>
    <lineage>
        <taxon>Eukaryota</taxon>
        <taxon>Metazoa</taxon>
        <taxon>Ecdysozoa</taxon>
        <taxon>Arthropoda</taxon>
        <taxon>Hexapoda</taxon>
        <taxon>Insecta</taxon>
        <taxon>Pterygota</taxon>
        <taxon>Neoptera</taxon>
        <taxon>Paraneoptera</taxon>
        <taxon>Thysanoptera</taxon>
        <taxon>Terebrantia</taxon>
        <taxon>Thripoidea</taxon>
        <taxon>Thripidae</taxon>
        <taxon>Frankliniella</taxon>
    </lineage>
</organism>
<reference evidence="3" key="1">
    <citation type="submission" date="2021-07" db="EMBL/GenBank/DDBJ databases">
        <authorList>
            <person name="Catto M.A."/>
            <person name="Jacobson A."/>
            <person name="Kennedy G."/>
            <person name="Labadie P."/>
            <person name="Hunt B.G."/>
            <person name="Srinivasan R."/>
        </authorList>
    </citation>
    <scope>NUCLEOTIDE SEQUENCE</scope>
    <source>
        <strain evidence="3">PL_HMW_Pooled</strain>
        <tissue evidence="3">Head</tissue>
    </source>
</reference>
<name>A0AAE1LCV1_9NEOP</name>
<feature type="region of interest" description="Disordered" evidence="1">
    <location>
        <begin position="1"/>
        <end position="24"/>
    </location>
</feature>
<keyword evidence="4" id="KW-1185">Reference proteome</keyword>
<keyword evidence="2" id="KW-0472">Membrane</keyword>
<keyword evidence="3" id="KW-0808">Transferase</keyword>
<dbReference type="AlphaFoldDB" id="A0AAE1LCV1"/>
<dbReference type="InterPro" id="IPR038757">
    <property type="entry name" value="BRAP"/>
</dbReference>
<feature type="transmembrane region" description="Helical" evidence="2">
    <location>
        <begin position="78"/>
        <end position="98"/>
    </location>
</feature>